<evidence type="ECO:0000256" key="2">
    <source>
        <dbReference type="ARBA" id="ARBA00022475"/>
    </source>
</evidence>
<feature type="transmembrane region" description="Helical" evidence="8">
    <location>
        <begin position="52"/>
        <end position="69"/>
    </location>
</feature>
<accession>A0A318KP08</accession>
<evidence type="ECO:0000256" key="4">
    <source>
        <dbReference type="ARBA" id="ARBA00022692"/>
    </source>
</evidence>
<gene>
    <name evidence="11" type="ORF">DES51_10531</name>
    <name evidence="10" type="ORF">MQE39_15040</name>
</gene>
<comment type="similarity">
    <text evidence="7">Belongs to the ThrE exporter (TC 2.A.79) family.</text>
</comment>
<evidence type="ECO:0000259" key="9">
    <source>
        <dbReference type="Pfam" id="PF12821"/>
    </source>
</evidence>
<evidence type="ECO:0000256" key="8">
    <source>
        <dbReference type="SAM" id="Phobius"/>
    </source>
</evidence>
<comment type="caution">
    <text evidence="11">The sequence shown here is derived from an EMBL/GenBank/DDBJ whole genome shotgun (WGS) entry which is preliminary data.</text>
</comment>
<feature type="transmembrane region" description="Helical" evidence="8">
    <location>
        <begin position="76"/>
        <end position="96"/>
    </location>
</feature>
<dbReference type="InterPro" id="IPR024528">
    <property type="entry name" value="ThrE_2"/>
</dbReference>
<feature type="transmembrane region" description="Helical" evidence="8">
    <location>
        <begin position="26"/>
        <end position="46"/>
    </location>
</feature>
<evidence type="ECO:0000313" key="12">
    <source>
        <dbReference type="Proteomes" id="UP000247612"/>
    </source>
</evidence>
<protein>
    <submittedName>
        <fullName evidence="10">Threonine/serine exporter family protein</fullName>
    </submittedName>
    <submittedName>
        <fullName evidence="11">Uncharacterized membrane protein YjjB (DUF3815 family)</fullName>
    </submittedName>
</protein>
<reference evidence="10" key="2">
    <citation type="submission" date="2022-03" db="EMBL/GenBank/DDBJ databases">
        <title>First case of bacteraemia caused by Dielma fastidiosa in a patient hospitalised with diverticulitis.</title>
        <authorList>
            <person name="Forman-Ankjaer B."/>
            <person name="Hvid-Jensen F."/>
            <person name="Kobel C.M."/>
            <person name="Greve T."/>
        </authorList>
    </citation>
    <scope>NUCLEOTIDE SEQUENCE</scope>
    <source>
        <strain evidence="10">AUH_DF_2021</strain>
    </source>
</reference>
<dbReference type="EMBL" id="JALDAW010000023">
    <property type="protein sequence ID" value="MDY5169435.1"/>
    <property type="molecule type" value="Genomic_DNA"/>
</dbReference>
<dbReference type="PANTHER" id="PTHR34390">
    <property type="entry name" value="UPF0442 PROTEIN YJJB-RELATED"/>
    <property type="match status" value="1"/>
</dbReference>
<dbReference type="GO" id="GO:0005886">
    <property type="term" value="C:plasma membrane"/>
    <property type="evidence" value="ECO:0007669"/>
    <property type="project" value="UniProtKB-SubCell"/>
</dbReference>
<evidence type="ECO:0000313" key="11">
    <source>
        <dbReference type="EMBL" id="PXX79561.1"/>
    </source>
</evidence>
<evidence type="ECO:0000313" key="10">
    <source>
        <dbReference type="EMBL" id="MDY5169435.1"/>
    </source>
</evidence>
<organism evidence="11 12">
    <name type="scientific">Dielma fastidiosa</name>
    <dbReference type="NCBI Taxonomy" id="1034346"/>
    <lineage>
        <taxon>Bacteria</taxon>
        <taxon>Bacillati</taxon>
        <taxon>Bacillota</taxon>
        <taxon>Erysipelotrichia</taxon>
        <taxon>Erysipelotrichales</taxon>
        <taxon>Erysipelotrichaceae</taxon>
        <taxon>Dielma</taxon>
    </lineage>
</organism>
<dbReference type="AlphaFoldDB" id="A0A318KP08"/>
<feature type="transmembrane region" description="Helical" evidence="8">
    <location>
        <begin position="6"/>
        <end position="21"/>
    </location>
</feature>
<evidence type="ECO:0000256" key="5">
    <source>
        <dbReference type="ARBA" id="ARBA00022989"/>
    </source>
</evidence>
<dbReference type="EMBL" id="QJKH01000005">
    <property type="protein sequence ID" value="PXX79561.1"/>
    <property type="molecule type" value="Genomic_DNA"/>
</dbReference>
<proteinExistence type="inferred from homology"/>
<keyword evidence="2" id="KW-1003">Cell membrane</keyword>
<dbReference type="OrthoDB" id="9810047at2"/>
<evidence type="ECO:0000256" key="7">
    <source>
        <dbReference type="ARBA" id="ARBA00034125"/>
    </source>
</evidence>
<evidence type="ECO:0000256" key="6">
    <source>
        <dbReference type="ARBA" id="ARBA00023136"/>
    </source>
</evidence>
<keyword evidence="6 8" id="KW-0472">Membrane</keyword>
<reference evidence="11 12" key="1">
    <citation type="submission" date="2018-05" db="EMBL/GenBank/DDBJ databases">
        <title>Genomic Encyclopedia of Type Strains, Phase IV (KMG-IV): sequencing the most valuable type-strain genomes for metagenomic binning, comparative biology and taxonomic classification.</title>
        <authorList>
            <person name="Goeker M."/>
        </authorList>
    </citation>
    <scope>NUCLEOTIDE SEQUENCE [LARGE SCALE GENOMIC DNA]</scope>
    <source>
        <strain evidence="11 12">JC118</strain>
    </source>
</reference>
<sequence>MLMSGFSAFLASLGFGVIFNVKGRHLLVAALCGGIGGFTYALALTFNISETISLMIGSICLSLASELAARRMKSPVTTFLVCALIPLVPGGGMYNTMIEMVKGDVYQALVTCAQTIIDAGSIAIGCTLVASLMRLVFKAKVRKETWL</sequence>
<evidence type="ECO:0000256" key="3">
    <source>
        <dbReference type="ARBA" id="ARBA00022519"/>
    </source>
</evidence>
<dbReference type="RefSeq" id="WP_022936932.1">
    <property type="nucleotide sequence ID" value="NZ_BAABZA010000001.1"/>
</dbReference>
<evidence type="ECO:0000256" key="1">
    <source>
        <dbReference type="ARBA" id="ARBA00004651"/>
    </source>
</evidence>
<feature type="transmembrane region" description="Helical" evidence="8">
    <location>
        <begin position="116"/>
        <end position="137"/>
    </location>
</feature>
<dbReference type="PANTHER" id="PTHR34390:SF1">
    <property type="entry name" value="SUCCINATE TRANSPORTER SUBUNIT YJJB-RELATED"/>
    <property type="match status" value="1"/>
</dbReference>
<dbReference type="GO" id="GO:0015744">
    <property type="term" value="P:succinate transport"/>
    <property type="evidence" value="ECO:0007669"/>
    <property type="project" value="TreeGrafter"/>
</dbReference>
<dbReference type="InterPro" id="IPR050539">
    <property type="entry name" value="ThrE_Dicarb/AminoAcid_Exp"/>
</dbReference>
<dbReference type="Proteomes" id="UP001276902">
    <property type="component" value="Unassembled WGS sequence"/>
</dbReference>
<keyword evidence="12" id="KW-1185">Reference proteome</keyword>
<keyword evidence="4 8" id="KW-0812">Transmembrane</keyword>
<dbReference type="GeneID" id="94440115"/>
<name>A0A318KP08_9FIRM</name>
<comment type="subcellular location">
    <subcellularLocation>
        <location evidence="1">Cell membrane</location>
        <topology evidence="1">Multi-pass membrane protein</topology>
    </subcellularLocation>
</comment>
<keyword evidence="5 8" id="KW-1133">Transmembrane helix</keyword>
<dbReference type="STRING" id="1034346.GCA_000313565_00625"/>
<keyword evidence="3" id="KW-0997">Cell inner membrane</keyword>
<feature type="domain" description="Threonine/Serine exporter ThrE" evidence="9">
    <location>
        <begin position="6"/>
        <end position="131"/>
    </location>
</feature>
<dbReference type="Pfam" id="PF12821">
    <property type="entry name" value="ThrE_2"/>
    <property type="match status" value="1"/>
</dbReference>
<dbReference type="Proteomes" id="UP000247612">
    <property type="component" value="Unassembled WGS sequence"/>
</dbReference>